<evidence type="ECO:0000259" key="6">
    <source>
        <dbReference type="PROSITE" id="PS51779"/>
    </source>
</evidence>
<dbReference type="eggNOG" id="COG4775">
    <property type="taxonomic scope" value="Bacteria"/>
</dbReference>
<comment type="subcellular location">
    <subcellularLocation>
        <location evidence="1">Membrane</location>
        <topology evidence="1">Single-pass membrane protein</topology>
    </subcellularLocation>
</comment>
<evidence type="ECO:0000256" key="2">
    <source>
        <dbReference type="ARBA" id="ARBA00022452"/>
    </source>
</evidence>
<dbReference type="InterPro" id="IPR010827">
    <property type="entry name" value="BamA/TamA_POTRA"/>
</dbReference>
<keyword evidence="2" id="KW-1134">Transmembrane beta strand</keyword>
<dbReference type="STRING" id="926566.Terro_3661"/>
<dbReference type="InterPro" id="IPR034746">
    <property type="entry name" value="POTRA"/>
</dbReference>
<accession>I3ZKV7</accession>
<dbReference type="Pfam" id="PF01103">
    <property type="entry name" value="Omp85"/>
    <property type="match status" value="1"/>
</dbReference>
<evidence type="ECO:0000256" key="5">
    <source>
        <dbReference type="ARBA" id="ARBA00023136"/>
    </source>
</evidence>
<sequence>MSDGPQDAKRMQTKLSIGLGIVCALFVSVLGVAHTRFASRWVVHELTTKADAAGVVVSVSGLQYNLFTGHVAFDNLTLRTKSSSAAFFAARRVEGSFGYFHFRDGLAAISQVHVTDGAFRMQVDRDGHSNLDFGAGTGASAPKGMPAHVTLERMHFLYADGTTYVDQPSLNLEFWKGRWTGRSTAPGYVRAATTTGTISAFHLTGTESGVTLHDIQLQVQAEAARVQFGDGAPAILNVAAELRGADDALAFSRIDVRSEKGEVLAQGLLPFDSKTGQATFSGRYESVAATGKAEWTGTDFQTYTAHANVDSFRRDLAGIASLTLDAKQIRVEIQRVRGYGVDATGTAALRLADSAITGSLHGTAPNLLQVTAGKASGHAEFLASLNGTLKSPDVTIVGSSDDLAVASLQSIHAVAHGRYRSGRVQITDSRASWQGQRVHAVGEVLVDERPRIALTLDADALDARVLTSPLGSTPLEGQVNVSGRVAGSLASPVADLQVTARDLSLKSEVLGDLEARLTFDSNKLVLQDAQLRKGAGSKAGSVQADGSYGFSSGEVAMNLRAAAFPVEGTFLSSSFRHPTTISGMGQLHGAMETLSGDAMITVRDEHGAEVQATIRATDGKADASLVSSDLEIVVPGGTARGAVTVQASGSLSQLDTSIASATVHDFSFQSPQTTVVAEGPIRLSWRDQGVEVEQAVFHDGEGSLDIQGRLSLAASSDHLAIKGKAPVALMNTLRPELVSLRPAGTFHVDGTVGGSLAEPRIAGSVHLSEGSLQIPDTEEPFRNIEGTLSLEENHLELTGLSGKLGAGELSLTGYADTLKGPFRSELKFDSLDPMLLFRSRLPQLTAKVSGIATLSGSTTSSLDELVGSAQLIDLELRSPAGNVAQEQPISVSLQRGVLRVEESSLLSKYGRIRAGGTIDLHAQHALNASLDGVIDTSFLALDPDLHLSGPLTANLTVGGTADAPEIRGTAEVRGGAFSLSRPLRLNGDRVDLHASLGGSSLRVDRMSMDLNGGSVHGSGSFAFGDDHPGSKLDFTGEDVFLNYPEGLTSASDFDLHLTLRGSAPALTGKITVNDSAYREALDVTRLSRSTTAEAEESADTFASKLQLDVALATDQPLTIDNNLGRLNADANLRLQGTLMQPGVTGGLQLEDGGQINFAGRNFRIDQGRVDFTAANRIAPRFNLQAESTIGTYLVTLKLNGDEKNLDASFQSEPSLSQDQVLSLLFTGSPDNGGNSSFYAQSQLVSLLGSTVGGSFFTTVRNTLRLNEFRIDPRLIAADQNPTARLTVGEAITPSLRVTYSTDLTNAQDQVWTAEYDWRKRFLARFYRDSDQSNRAEIRQKFRFGGGPLTGDYTQHAAHRKLMVRNVAVEGDPIFEQSVIRKKLHLKVGKKYDTFRSQRDVARLRKFYLAHGYAEVRIHSHRVVQGDGVSLNYDIEAGPSVAFRYESKLDSQTRKAVLAKWQDGLTDDQRAAAVEQLLQDRLRAKRYPSADSKVSIHEAQGKKVVLIDARPGERYQHPELGILGVAKGEQAKLRAIARRGNTDIQAELHPEVLTGKLAAQLHADGYLTATVDTTVQRAAPAVGSLQVTMSTGPHFVIGSVSFAGNTKLTAEALRSALYIESGDAYRQDLTQVVATRVQQRYWDAGYRDARVNCTTQRDDAAGKVNLAVTVTEGPEFTLGSMSIAGLSQTSEAFLKRRLNFQLHRPLVGAAVSQSRRNLLDSGAYNLVDFAFKPRVQSSTDPTQQPTDLVITVREPKPYRIDFGATYDTDRGFGGIADVSAVNKLGEARTVGFRLTADSQEQDYRLYFSQPFMGRRRIISTASLYAQHQRISIFDGYGQGLSLQQDLRFGKHWNITYGYQFEHASVDVKGYGELFNETKSDIVGTISRDSRDKPLDAAKGTFFSAAGEYGPHQLGGSIGYFRAYAQASAYLGLLHPRPLPFEETRRRSRLVIATNARAGIVNNIGDALLIPTDLFFAGGGTSIRGFSQNSLGPKDSSGSAVGGKVTLIFNNELRFPLYKFLDGVAFVDNGNVWKQPDDVRFTDLRTGAGAGLRVRNPFVLIRLDYGLKVNRQPGESRGAFFFSIGQTF</sequence>
<feature type="domain" description="POTRA" evidence="6">
    <location>
        <begin position="1594"/>
        <end position="1672"/>
    </location>
</feature>
<dbReference type="Proteomes" id="UP000006056">
    <property type="component" value="Chromosome"/>
</dbReference>
<dbReference type="HOGENOM" id="CLU_232583_0_0_0"/>
<dbReference type="InterPro" id="IPR039910">
    <property type="entry name" value="D15-like"/>
</dbReference>
<feature type="domain" description="POTRA" evidence="6">
    <location>
        <begin position="1361"/>
        <end position="1437"/>
    </location>
</feature>
<keyword evidence="4" id="KW-1133">Transmembrane helix</keyword>
<keyword evidence="3" id="KW-0812">Transmembrane</keyword>
<dbReference type="PANTHER" id="PTHR12815">
    <property type="entry name" value="SORTING AND ASSEMBLY MACHINERY SAMM50 PROTEIN FAMILY MEMBER"/>
    <property type="match status" value="1"/>
</dbReference>
<dbReference type="InterPro" id="IPR000184">
    <property type="entry name" value="Bac_surfAg_D15"/>
</dbReference>
<organism evidence="7 8">
    <name type="scientific">Terriglobus roseus (strain DSM 18391 / NRRL B-41598 / KBS 63)</name>
    <dbReference type="NCBI Taxonomy" id="926566"/>
    <lineage>
        <taxon>Bacteria</taxon>
        <taxon>Pseudomonadati</taxon>
        <taxon>Acidobacteriota</taxon>
        <taxon>Terriglobia</taxon>
        <taxon>Terriglobales</taxon>
        <taxon>Acidobacteriaceae</taxon>
        <taxon>Terriglobus</taxon>
    </lineage>
</organism>
<protein>
    <submittedName>
        <fullName evidence="7">Outer membrane protein/protective antigen OMA87</fullName>
    </submittedName>
</protein>
<dbReference type="OrthoDB" id="9776356at2"/>
<proteinExistence type="predicted"/>
<evidence type="ECO:0000256" key="3">
    <source>
        <dbReference type="ARBA" id="ARBA00022692"/>
    </source>
</evidence>
<dbReference type="EMBL" id="CP003379">
    <property type="protein sequence ID" value="AFL89875.1"/>
    <property type="molecule type" value="Genomic_DNA"/>
</dbReference>
<gene>
    <name evidence="7" type="ordered locus">Terro_3661</name>
</gene>
<dbReference type="KEGG" id="trs:Terro_3661"/>
<evidence type="ECO:0000313" key="7">
    <source>
        <dbReference type="EMBL" id="AFL89875.1"/>
    </source>
</evidence>
<reference evidence="7 8" key="1">
    <citation type="submission" date="2012-06" db="EMBL/GenBank/DDBJ databases">
        <title>Complete genome of Terriglobus roseus DSM 18391.</title>
        <authorList>
            <consortium name="US DOE Joint Genome Institute (JGI-PGF)"/>
            <person name="Lucas S."/>
            <person name="Copeland A."/>
            <person name="Lapidus A."/>
            <person name="Glavina del Rio T."/>
            <person name="Dalin E."/>
            <person name="Tice H."/>
            <person name="Bruce D."/>
            <person name="Goodwin L."/>
            <person name="Pitluck S."/>
            <person name="Peters L."/>
            <person name="Mikhailova N."/>
            <person name="Munk A.C.C."/>
            <person name="Kyrpides N."/>
            <person name="Mavromatis K."/>
            <person name="Ivanova N."/>
            <person name="Brettin T."/>
            <person name="Detter J.C."/>
            <person name="Han C."/>
            <person name="Larimer F."/>
            <person name="Land M."/>
            <person name="Hauser L."/>
            <person name="Markowitz V."/>
            <person name="Cheng J.-F."/>
            <person name="Hugenholtz P."/>
            <person name="Woyke T."/>
            <person name="Wu D."/>
            <person name="Brambilla E."/>
            <person name="Klenk H.-P."/>
            <person name="Eisen J.A."/>
        </authorList>
    </citation>
    <scope>NUCLEOTIDE SEQUENCE [LARGE SCALE GENOMIC DNA]</scope>
    <source>
        <strain evidence="8">DSM 18391 / NRRL B-41598 / KBS 63</strain>
    </source>
</reference>
<evidence type="ECO:0000256" key="1">
    <source>
        <dbReference type="ARBA" id="ARBA00004167"/>
    </source>
</evidence>
<dbReference type="eggNOG" id="COG2911">
    <property type="taxonomic scope" value="Bacteria"/>
</dbReference>
<dbReference type="GO" id="GO:0019867">
    <property type="term" value="C:outer membrane"/>
    <property type="evidence" value="ECO:0007669"/>
    <property type="project" value="InterPro"/>
</dbReference>
<dbReference type="GO" id="GO:0005886">
    <property type="term" value="C:plasma membrane"/>
    <property type="evidence" value="ECO:0007669"/>
    <property type="project" value="InterPro"/>
</dbReference>
<keyword evidence="8" id="KW-1185">Reference proteome</keyword>
<dbReference type="Gene3D" id="3.10.20.310">
    <property type="entry name" value="membrane protein fhac"/>
    <property type="match status" value="3"/>
</dbReference>
<dbReference type="Pfam" id="PF07244">
    <property type="entry name" value="POTRA"/>
    <property type="match status" value="2"/>
</dbReference>
<keyword evidence="5" id="KW-0472">Membrane</keyword>
<name>I3ZKV7_TERRK</name>
<dbReference type="PANTHER" id="PTHR12815:SF18">
    <property type="entry name" value="SORTING AND ASSEMBLY MACHINERY COMPONENT 50 HOMOLOG"/>
    <property type="match status" value="1"/>
</dbReference>
<dbReference type="Pfam" id="PF04357">
    <property type="entry name" value="TamB"/>
    <property type="match status" value="1"/>
</dbReference>
<evidence type="ECO:0000313" key="8">
    <source>
        <dbReference type="Proteomes" id="UP000006056"/>
    </source>
</evidence>
<evidence type="ECO:0000256" key="4">
    <source>
        <dbReference type="ARBA" id="ARBA00022989"/>
    </source>
</evidence>
<dbReference type="Gene3D" id="2.40.160.50">
    <property type="entry name" value="membrane protein fhac: a member of the omp85/tpsb transporter family"/>
    <property type="match status" value="1"/>
</dbReference>
<dbReference type="PROSITE" id="PS51779">
    <property type="entry name" value="POTRA"/>
    <property type="match status" value="2"/>
</dbReference>
<dbReference type="GO" id="GO:0009306">
    <property type="term" value="P:protein secretion"/>
    <property type="evidence" value="ECO:0007669"/>
    <property type="project" value="InterPro"/>
</dbReference>
<dbReference type="InterPro" id="IPR007452">
    <property type="entry name" value="TamB_C"/>
</dbReference>